<accession>A0ABR6WP49</accession>
<dbReference type="EMBL" id="WJBB01000020">
    <property type="protein sequence ID" value="MBC3798058.1"/>
    <property type="molecule type" value="Genomic_DNA"/>
</dbReference>
<keyword evidence="3" id="KW-1185">Reference proteome</keyword>
<dbReference type="Pfam" id="PF13560">
    <property type="entry name" value="HTH_31"/>
    <property type="match status" value="1"/>
</dbReference>
<sequence>MHSEQQRYKELGDFLKTRRAKILPSQVGLSSGQRRRTPGLRREEVAQMAGISLTWYTWLEQGRPIHVSTPVVESLSRVLQLDREECHHLYRLANQPLPADIPVSRETSTRTSMKGTKRWICI</sequence>
<protein>
    <submittedName>
        <fullName evidence="2">Helix-turn-helix domain-containing protein</fullName>
    </submittedName>
</protein>
<organism evidence="2 3">
    <name type="scientific">Acetobacterium tundrae</name>
    <dbReference type="NCBI Taxonomy" id="132932"/>
    <lineage>
        <taxon>Bacteria</taxon>
        <taxon>Bacillati</taxon>
        <taxon>Bacillota</taxon>
        <taxon>Clostridia</taxon>
        <taxon>Eubacteriales</taxon>
        <taxon>Eubacteriaceae</taxon>
        <taxon>Acetobacterium</taxon>
    </lineage>
</organism>
<dbReference type="SMART" id="SM00530">
    <property type="entry name" value="HTH_XRE"/>
    <property type="match status" value="1"/>
</dbReference>
<dbReference type="InterPro" id="IPR001387">
    <property type="entry name" value="Cro/C1-type_HTH"/>
</dbReference>
<evidence type="ECO:0000313" key="2">
    <source>
        <dbReference type="EMBL" id="MBC3798058.1"/>
    </source>
</evidence>
<comment type="caution">
    <text evidence="2">The sequence shown here is derived from an EMBL/GenBank/DDBJ whole genome shotgun (WGS) entry which is preliminary data.</text>
</comment>
<feature type="domain" description="HTH cro/C1-type" evidence="1">
    <location>
        <begin position="14"/>
        <end position="86"/>
    </location>
</feature>
<evidence type="ECO:0000259" key="1">
    <source>
        <dbReference type="SMART" id="SM00530"/>
    </source>
</evidence>
<dbReference type="InterPro" id="IPR010982">
    <property type="entry name" value="Lambda_DNA-bd_dom_sf"/>
</dbReference>
<dbReference type="CDD" id="cd00093">
    <property type="entry name" value="HTH_XRE"/>
    <property type="match status" value="1"/>
</dbReference>
<proteinExistence type="predicted"/>
<name>A0ABR6WP49_9FIRM</name>
<dbReference type="PANTHER" id="PTHR35010:SF2">
    <property type="entry name" value="BLL4672 PROTEIN"/>
    <property type="match status" value="1"/>
</dbReference>
<gene>
    <name evidence="2" type="ORF">GH807_13505</name>
</gene>
<dbReference type="Gene3D" id="1.10.260.40">
    <property type="entry name" value="lambda repressor-like DNA-binding domains"/>
    <property type="match status" value="1"/>
</dbReference>
<dbReference type="PANTHER" id="PTHR35010">
    <property type="entry name" value="BLL4672 PROTEIN-RELATED"/>
    <property type="match status" value="1"/>
</dbReference>
<dbReference type="SUPFAM" id="SSF47413">
    <property type="entry name" value="lambda repressor-like DNA-binding domains"/>
    <property type="match status" value="1"/>
</dbReference>
<dbReference type="Proteomes" id="UP000653358">
    <property type="component" value="Unassembled WGS sequence"/>
</dbReference>
<evidence type="ECO:0000313" key="3">
    <source>
        <dbReference type="Proteomes" id="UP000653358"/>
    </source>
</evidence>
<reference evidence="2 3" key="1">
    <citation type="journal article" date="2020" name="mSystems">
        <title>Defining Genomic and Predicted Metabolic Features of the Acetobacterium Genus.</title>
        <authorList>
            <person name="Ross D.E."/>
            <person name="Marshall C.W."/>
            <person name="Gulliver D."/>
            <person name="May H.D."/>
            <person name="Norman R.S."/>
        </authorList>
    </citation>
    <scope>NUCLEOTIDE SEQUENCE [LARGE SCALE GENOMIC DNA]</scope>
    <source>
        <strain evidence="2 3">DSM 9173</strain>
    </source>
</reference>
<dbReference type="RefSeq" id="WP_148605363.1">
    <property type="nucleotide sequence ID" value="NZ_RXYB01000020.1"/>
</dbReference>